<evidence type="ECO:0000256" key="1">
    <source>
        <dbReference type="ARBA" id="ARBA00022723"/>
    </source>
</evidence>
<dbReference type="PANTHER" id="PTHR31302:SF31">
    <property type="entry name" value="PHOSPHODIESTERASE YAEI"/>
    <property type="match status" value="1"/>
</dbReference>
<comment type="caution">
    <text evidence="4">The sequence shown here is derived from an EMBL/GenBank/DDBJ whole genome shotgun (WGS) entry which is preliminary data.</text>
</comment>
<keyword evidence="1" id="KW-0479">Metal-binding</keyword>
<dbReference type="GO" id="GO:0046872">
    <property type="term" value="F:metal ion binding"/>
    <property type="evidence" value="ECO:0007669"/>
    <property type="project" value="UniProtKB-KW"/>
</dbReference>
<name>A0A2G6E1E3_9BACT</name>
<dbReference type="InterPro" id="IPR051158">
    <property type="entry name" value="Metallophosphoesterase_sf"/>
</dbReference>
<dbReference type="PANTHER" id="PTHR31302">
    <property type="entry name" value="TRANSMEMBRANE PROTEIN WITH METALLOPHOSPHOESTERASE DOMAIN-RELATED"/>
    <property type="match status" value="1"/>
</dbReference>
<keyword evidence="2 4" id="KW-0378">Hydrolase</keyword>
<dbReference type="GO" id="GO:0009245">
    <property type="term" value="P:lipid A biosynthetic process"/>
    <property type="evidence" value="ECO:0007669"/>
    <property type="project" value="TreeGrafter"/>
</dbReference>
<dbReference type="Pfam" id="PF00149">
    <property type="entry name" value="Metallophos"/>
    <property type="match status" value="1"/>
</dbReference>
<evidence type="ECO:0000313" key="4">
    <source>
        <dbReference type="EMBL" id="PID55712.1"/>
    </source>
</evidence>
<dbReference type="CDD" id="cd07385">
    <property type="entry name" value="MPP_YkuE_C"/>
    <property type="match status" value="1"/>
</dbReference>
<gene>
    <name evidence="4" type="ORF">CSB45_14725</name>
</gene>
<dbReference type="InterPro" id="IPR029052">
    <property type="entry name" value="Metallo-depent_PP-like"/>
</dbReference>
<organism evidence="4 5">
    <name type="scientific">candidate division KSB3 bacterium</name>
    <dbReference type="NCBI Taxonomy" id="2044937"/>
    <lineage>
        <taxon>Bacteria</taxon>
        <taxon>candidate division KSB3</taxon>
    </lineage>
</organism>
<reference evidence="4 5" key="1">
    <citation type="submission" date="2017-10" db="EMBL/GenBank/DDBJ databases">
        <title>Novel microbial diversity and functional potential in the marine mammal oral microbiome.</title>
        <authorList>
            <person name="Dudek N.K."/>
            <person name="Sun C.L."/>
            <person name="Burstein D."/>
            <person name="Kantor R.S."/>
            <person name="Aliaga Goltsman D.S."/>
            <person name="Bik E.M."/>
            <person name="Thomas B.C."/>
            <person name="Banfield J.F."/>
            <person name="Relman D.A."/>
        </authorList>
    </citation>
    <scope>NUCLEOTIDE SEQUENCE [LARGE SCALE GENOMIC DNA]</scope>
    <source>
        <strain evidence="4">DOLZORAL124_49_17</strain>
    </source>
</reference>
<dbReference type="AlphaFoldDB" id="A0A2G6E1E3"/>
<evidence type="ECO:0000256" key="2">
    <source>
        <dbReference type="ARBA" id="ARBA00022801"/>
    </source>
</evidence>
<protein>
    <submittedName>
        <fullName evidence="4">Phosphohydrolase</fullName>
    </submittedName>
</protein>
<sequence length="309" mass="34534">MIIKKTDNVGLLYPLDIYRGFGSPTGELWLRTPIMNRRRFLKYSLYTGGAAALAGSYPTCIERNILTTNYYKIIIPDLPTAFNGFSIAHLTDIHFGLFVSKSFVEKIVRKTNRLNTDITVCTGDYVHARNTTQEIDAVWPILTKLTATHGVYSVLGNHDHWADSERSKYWLNRSGQDLRHKCISIRKGSDAVFIGGAGDLWEDSLDIDKTFSDTDENACRILLSHNPDSVDSNFKTKVSLVLSGHTHGGQVRFPFYGAPVLPVANKKYSSGIIETPTTKLFISRGIGWAIVPIRFNCLPEIAVITLYNA</sequence>
<proteinExistence type="predicted"/>
<accession>A0A2G6E1E3</accession>
<evidence type="ECO:0000313" key="5">
    <source>
        <dbReference type="Proteomes" id="UP000229740"/>
    </source>
</evidence>
<dbReference type="GO" id="GO:0008758">
    <property type="term" value="F:UDP-2,3-diacylglucosamine hydrolase activity"/>
    <property type="evidence" value="ECO:0007669"/>
    <property type="project" value="TreeGrafter"/>
</dbReference>
<dbReference type="SUPFAM" id="SSF56300">
    <property type="entry name" value="Metallo-dependent phosphatases"/>
    <property type="match status" value="1"/>
</dbReference>
<dbReference type="Proteomes" id="UP000229740">
    <property type="component" value="Unassembled WGS sequence"/>
</dbReference>
<dbReference type="InterPro" id="IPR004843">
    <property type="entry name" value="Calcineurin-like_PHP"/>
</dbReference>
<feature type="domain" description="Calcineurin-like phosphoesterase" evidence="3">
    <location>
        <begin position="86"/>
        <end position="248"/>
    </location>
</feature>
<dbReference type="Gene3D" id="3.60.21.10">
    <property type="match status" value="1"/>
</dbReference>
<evidence type="ECO:0000259" key="3">
    <source>
        <dbReference type="Pfam" id="PF00149"/>
    </source>
</evidence>
<dbReference type="EMBL" id="PDPS01000048">
    <property type="protein sequence ID" value="PID55712.1"/>
    <property type="molecule type" value="Genomic_DNA"/>
</dbReference>
<dbReference type="GO" id="GO:0016020">
    <property type="term" value="C:membrane"/>
    <property type="evidence" value="ECO:0007669"/>
    <property type="project" value="GOC"/>
</dbReference>